<sequence>MSRWIQLIIFGIAIGIAKSASFVKLVILAGLGLAGLWMVHTLAQDFSHIAQNGFGSAGGGDHGSGAKYYSHNHDQEIKVYKRSIENNPEAKIDWETVIKRDPASCARSFICQLAASKESTLIKEERIILNLTRAAAGDETWASKQLQEALKNGNTMSNPQQCMKMYKFCPYTKTMMMALMTAFGNR</sequence>
<dbReference type="AlphaFoldDB" id="A0A9P0GMM3"/>
<gene>
    <name evidence="1" type="ORF">CEUTPL_LOCUS6858</name>
</gene>
<protein>
    <submittedName>
        <fullName evidence="1">Uncharacterized protein</fullName>
    </submittedName>
</protein>
<accession>A0A9P0GMM3</accession>
<proteinExistence type="predicted"/>
<reference evidence="1" key="1">
    <citation type="submission" date="2022-01" db="EMBL/GenBank/DDBJ databases">
        <authorList>
            <person name="King R."/>
        </authorList>
    </citation>
    <scope>NUCLEOTIDE SEQUENCE</scope>
</reference>
<dbReference type="OrthoDB" id="6340939at2759"/>
<keyword evidence="2" id="KW-1185">Reference proteome</keyword>
<name>A0A9P0GMM3_9CUCU</name>
<dbReference type="Proteomes" id="UP001152799">
    <property type="component" value="Chromosome 3"/>
</dbReference>
<evidence type="ECO:0000313" key="1">
    <source>
        <dbReference type="EMBL" id="CAH1128095.1"/>
    </source>
</evidence>
<dbReference type="EMBL" id="OU892279">
    <property type="protein sequence ID" value="CAH1128095.1"/>
    <property type="molecule type" value="Genomic_DNA"/>
</dbReference>
<organism evidence="1 2">
    <name type="scientific">Ceutorhynchus assimilis</name>
    <name type="common">cabbage seed weevil</name>
    <dbReference type="NCBI Taxonomy" id="467358"/>
    <lineage>
        <taxon>Eukaryota</taxon>
        <taxon>Metazoa</taxon>
        <taxon>Ecdysozoa</taxon>
        <taxon>Arthropoda</taxon>
        <taxon>Hexapoda</taxon>
        <taxon>Insecta</taxon>
        <taxon>Pterygota</taxon>
        <taxon>Neoptera</taxon>
        <taxon>Endopterygota</taxon>
        <taxon>Coleoptera</taxon>
        <taxon>Polyphaga</taxon>
        <taxon>Cucujiformia</taxon>
        <taxon>Curculionidae</taxon>
        <taxon>Ceutorhynchinae</taxon>
        <taxon>Ceutorhynchus</taxon>
    </lineage>
</organism>
<evidence type="ECO:0000313" key="2">
    <source>
        <dbReference type="Proteomes" id="UP001152799"/>
    </source>
</evidence>